<proteinExistence type="predicted"/>
<dbReference type="AlphaFoldDB" id="A0A7S0C8N8"/>
<sequence length="279" mass="31261">MPQTTFSRHRTLVCNGRRRNSNRSKACISDRRRLVGDGPGRRQKYSNEREGLGTTPRMKKAHDSSEDHRGFLYFYVPMSNRRSKNVSKQSITEDKDDASSTMSFFSALQDEIINVNVSPDTNIHRYPRSITKSTKFSDSSLESALASLLIDTNQANQQESGCSSIQQDSSDGITTYSENMASPSLAATSVSHTPTSVLTPSHSFNQENDLYAQHSCKNTYSVPITAPFQGRDRSLQRIPSGSSMSSINWGQFVDVASVEDELVKYSQILRRRKYAGMKF</sequence>
<accession>A0A7S0C8N8</accession>
<organism evidence="2">
    <name type="scientific">Proboscia inermis</name>
    <dbReference type="NCBI Taxonomy" id="420281"/>
    <lineage>
        <taxon>Eukaryota</taxon>
        <taxon>Sar</taxon>
        <taxon>Stramenopiles</taxon>
        <taxon>Ochrophyta</taxon>
        <taxon>Bacillariophyta</taxon>
        <taxon>Coscinodiscophyceae</taxon>
        <taxon>Rhizosoleniophycidae</taxon>
        <taxon>Rhizosoleniales</taxon>
        <taxon>Rhizosoleniaceae</taxon>
        <taxon>Proboscia</taxon>
    </lineage>
</organism>
<reference evidence="2" key="1">
    <citation type="submission" date="2021-01" db="EMBL/GenBank/DDBJ databases">
        <authorList>
            <person name="Corre E."/>
            <person name="Pelletier E."/>
            <person name="Niang G."/>
            <person name="Scheremetjew M."/>
            <person name="Finn R."/>
            <person name="Kale V."/>
            <person name="Holt S."/>
            <person name="Cochrane G."/>
            <person name="Meng A."/>
            <person name="Brown T."/>
            <person name="Cohen L."/>
        </authorList>
    </citation>
    <scope>NUCLEOTIDE SEQUENCE</scope>
    <source>
        <strain evidence="2">CCAP1064/1</strain>
    </source>
</reference>
<feature type="region of interest" description="Disordered" evidence="1">
    <location>
        <begin position="158"/>
        <end position="177"/>
    </location>
</feature>
<name>A0A7S0C8N8_9STRA</name>
<gene>
    <name evidence="2" type="ORF">PINE0816_LOCUS12068</name>
</gene>
<feature type="region of interest" description="Disordered" evidence="1">
    <location>
        <begin position="33"/>
        <end position="64"/>
    </location>
</feature>
<protein>
    <submittedName>
        <fullName evidence="2">Uncharacterized protein</fullName>
    </submittedName>
</protein>
<evidence type="ECO:0000256" key="1">
    <source>
        <dbReference type="SAM" id="MobiDB-lite"/>
    </source>
</evidence>
<evidence type="ECO:0000313" key="2">
    <source>
        <dbReference type="EMBL" id="CAD8415933.1"/>
    </source>
</evidence>
<dbReference type="EMBL" id="HBEL01026079">
    <property type="protein sequence ID" value="CAD8415933.1"/>
    <property type="molecule type" value="Transcribed_RNA"/>
</dbReference>